<evidence type="ECO:0000313" key="7">
    <source>
        <dbReference type="EMBL" id="KAF2018121.1"/>
    </source>
</evidence>
<dbReference type="AlphaFoldDB" id="A0A6A5XZH5"/>
<feature type="transmembrane region" description="Helical" evidence="6">
    <location>
        <begin position="168"/>
        <end position="187"/>
    </location>
</feature>
<feature type="transmembrane region" description="Helical" evidence="6">
    <location>
        <begin position="248"/>
        <end position="272"/>
    </location>
</feature>
<dbReference type="Gene3D" id="1.20.1740.10">
    <property type="entry name" value="Amino acid/polyamine transporter I"/>
    <property type="match status" value="1"/>
</dbReference>
<keyword evidence="4 6" id="KW-1133">Transmembrane helix</keyword>
<protein>
    <submittedName>
        <fullName evidence="7">Amino acid transporter</fullName>
    </submittedName>
</protein>
<gene>
    <name evidence="7" type="ORF">BU24DRAFT_368424</name>
</gene>
<sequence>MRRLGKQQQFDRNFSYLSTLGFVSIYMSTWEYVLISLSTGFTNGGYAGLFWVFIGTIGCYSSIVASLAEMASMAPTTGGQYHWTSEFAPKGYQKILSYASGWMSTLGLIASVSSGMFVMATLLQATIQVINPTFAFTSWSSTLIMLLFLAVSALVNTMSAKFLPPIQTFSLFAHMFGFIIVFVTVWVRCPRNPAADVFLHVINGSGWKDVGIACLISQITVLFCNLGSDSIVHISEEVEEASLVVPRCIWWSYLVNVVVGVLMLVAMLFNIGPLHRVLNADAPYLILFNNTGSTAMALFLTVYLFVLIVSGNVTGLAATSRVLWAFSRDRGLPFSQWISRLEHSHQVPNRPIYLTATLSGVLCFINMGSTFAFQIIISLTMLGFLSTNMLAVGCLLLKRSKGEPLPPARWSLGRYGFAINAFAFLYSGFAIIFACLPATLPVSPRTANWAPLVWVFIMAFATILYVVHGKSSYKPPVELVEIRVPSAVE</sequence>
<dbReference type="PIRSF" id="PIRSF006060">
    <property type="entry name" value="AA_transporter"/>
    <property type="match status" value="1"/>
</dbReference>
<feature type="transmembrane region" description="Helical" evidence="6">
    <location>
        <begin position="375"/>
        <end position="397"/>
    </location>
</feature>
<feature type="transmembrane region" description="Helical" evidence="6">
    <location>
        <begin position="446"/>
        <end position="467"/>
    </location>
</feature>
<dbReference type="RefSeq" id="XP_033386460.1">
    <property type="nucleotide sequence ID" value="XM_033524371.1"/>
</dbReference>
<keyword evidence="5 6" id="KW-0472">Membrane</keyword>
<proteinExistence type="predicted"/>
<organism evidence="7 8">
    <name type="scientific">Aaosphaeria arxii CBS 175.79</name>
    <dbReference type="NCBI Taxonomy" id="1450172"/>
    <lineage>
        <taxon>Eukaryota</taxon>
        <taxon>Fungi</taxon>
        <taxon>Dikarya</taxon>
        <taxon>Ascomycota</taxon>
        <taxon>Pezizomycotina</taxon>
        <taxon>Dothideomycetes</taxon>
        <taxon>Pleosporomycetidae</taxon>
        <taxon>Pleosporales</taxon>
        <taxon>Pleosporales incertae sedis</taxon>
        <taxon>Aaosphaeria</taxon>
    </lineage>
</organism>
<evidence type="ECO:0000256" key="2">
    <source>
        <dbReference type="ARBA" id="ARBA00022448"/>
    </source>
</evidence>
<dbReference type="GO" id="GO:0022857">
    <property type="term" value="F:transmembrane transporter activity"/>
    <property type="evidence" value="ECO:0007669"/>
    <property type="project" value="InterPro"/>
</dbReference>
<keyword evidence="3 6" id="KW-0812">Transmembrane</keyword>
<keyword evidence="2" id="KW-0813">Transport</keyword>
<comment type="subcellular location">
    <subcellularLocation>
        <location evidence="1">Membrane</location>
        <topology evidence="1">Multi-pass membrane protein</topology>
    </subcellularLocation>
</comment>
<feature type="transmembrane region" description="Helical" evidence="6">
    <location>
        <begin position="134"/>
        <end position="156"/>
    </location>
</feature>
<evidence type="ECO:0000313" key="8">
    <source>
        <dbReference type="Proteomes" id="UP000799778"/>
    </source>
</evidence>
<dbReference type="GO" id="GO:0016020">
    <property type="term" value="C:membrane"/>
    <property type="evidence" value="ECO:0007669"/>
    <property type="project" value="UniProtKB-SubCell"/>
</dbReference>
<evidence type="ECO:0000256" key="5">
    <source>
        <dbReference type="ARBA" id="ARBA00023136"/>
    </source>
</evidence>
<dbReference type="GeneID" id="54281768"/>
<name>A0A6A5XZH5_9PLEO</name>
<reference evidence="7" key="1">
    <citation type="journal article" date="2020" name="Stud. Mycol.">
        <title>101 Dothideomycetes genomes: a test case for predicting lifestyles and emergence of pathogens.</title>
        <authorList>
            <person name="Haridas S."/>
            <person name="Albert R."/>
            <person name="Binder M."/>
            <person name="Bloem J."/>
            <person name="Labutti K."/>
            <person name="Salamov A."/>
            <person name="Andreopoulos B."/>
            <person name="Baker S."/>
            <person name="Barry K."/>
            <person name="Bills G."/>
            <person name="Bluhm B."/>
            <person name="Cannon C."/>
            <person name="Castanera R."/>
            <person name="Culley D."/>
            <person name="Daum C."/>
            <person name="Ezra D."/>
            <person name="Gonzalez J."/>
            <person name="Henrissat B."/>
            <person name="Kuo A."/>
            <person name="Liang C."/>
            <person name="Lipzen A."/>
            <person name="Lutzoni F."/>
            <person name="Magnuson J."/>
            <person name="Mondo S."/>
            <person name="Nolan M."/>
            <person name="Ohm R."/>
            <person name="Pangilinan J."/>
            <person name="Park H.-J."/>
            <person name="Ramirez L."/>
            <person name="Alfaro M."/>
            <person name="Sun H."/>
            <person name="Tritt A."/>
            <person name="Yoshinaga Y."/>
            <person name="Zwiers L.-H."/>
            <person name="Turgeon B."/>
            <person name="Goodwin S."/>
            <person name="Spatafora J."/>
            <person name="Crous P."/>
            <person name="Grigoriev I."/>
        </authorList>
    </citation>
    <scope>NUCLEOTIDE SEQUENCE</scope>
    <source>
        <strain evidence="7">CBS 175.79</strain>
    </source>
</reference>
<accession>A0A6A5XZH5</accession>
<dbReference type="PANTHER" id="PTHR45649:SF4">
    <property type="entry name" value="TRANSPORTER, PUTATIVE (EUROFUNG)-RELATED"/>
    <property type="match status" value="1"/>
</dbReference>
<evidence type="ECO:0000256" key="6">
    <source>
        <dbReference type="SAM" id="Phobius"/>
    </source>
</evidence>
<dbReference type="Pfam" id="PF13520">
    <property type="entry name" value="AA_permease_2"/>
    <property type="match status" value="1"/>
</dbReference>
<keyword evidence="8" id="KW-1185">Reference proteome</keyword>
<dbReference type="Proteomes" id="UP000799778">
    <property type="component" value="Unassembled WGS sequence"/>
</dbReference>
<dbReference type="PANTHER" id="PTHR45649">
    <property type="entry name" value="AMINO-ACID PERMEASE BAT1"/>
    <property type="match status" value="1"/>
</dbReference>
<feature type="transmembrane region" description="Helical" evidence="6">
    <location>
        <begin position="49"/>
        <end position="74"/>
    </location>
</feature>
<dbReference type="InterPro" id="IPR002293">
    <property type="entry name" value="AA/rel_permease1"/>
</dbReference>
<feature type="transmembrane region" description="Helical" evidence="6">
    <location>
        <begin position="12"/>
        <end position="29"/>
    </location>
</feature>
<evidence type="ECO:0000256" key="4">
    <source>
        <dbReference type="ARBA" id="ARBA00022989"/>
    </source>
</evidence>
<evidence type="ECO:0000256" key="1">
    <source>
        <dbReference type="ARBA" id="ARBA00004141"/>
    </source>
</evidence>
<feature type="transmembrane region" description="Helical" evidence="6">
    <location>
        <begin position="292"/>
        <end position="318"/>
    </location>
</feature>
<feature type="transmembrane region" description="Helical" evidence="6">
    <location>
        <begin position="417"/>
        <end position="440"/>
    </location>
</feature>
<dbReference type="EMBL" id="ML978068">
    <property type="protein sequence ID" value="KAF2018121.1"/>
    <property type="molecule type" value="Genomic_DNA"/>
</dbReference>
<dbReference type="OrthoDB" id="3257095at2759"/>
<evidence type="ECO:0000256" key="3">
    <source>
        <dbReference type="ARBA" id="ARBA00022692"/>
    </source>
</evidence>
<feature type="transmembrane region" description="Helical" evidence="6">
    <location>
        <begin position="95"/>
        <end position="122"/>
    </location>
</feature>